<evidence type="ECO:0000313" key="4">
    <source>
        <dbReference type="EMBL" id="MFC2972575.1"/>
    </source>
</evidence>
<sequence>MSRKFETIVSEVLEANVNGLKMSEEKMQQTLTDLGVDSLDVMLVLMEIQEKTGVMIPEDQADILQTPAQIAEFLKAND</sequence>
<dbReference type="InterPro" id="IPR009081">
    <property type="entry name" value="PP-bd_ACP"/>
</dbReference>
<dbReference type="SUPFAM" id="SSF47336">
    <property type="entry name" value="ACP-like"/>
    <property type="match status" value="1"/>
</dbReference>
<evidence type="ECO:0000259" key="3">
    <source>
        <dbReference type="PROSITE" id="PS50075"/>
    </source>
</evidence>
<dbReference type="Gene3D" id="1.10.1200.10">
    <property type="entry name" value="ACP-like"/>
    <property type="match status" value="1"/>
</dbReference>
<keyword evidence="2" id="KW-0597">Phosphoprotein</keyword>
<dbReference type="RefSeq" id="WP_377814220.1">
    <property type="nucleotide sequence ID" value="NZ_JBHRSJ010000017.1"/>
</dbReference>
<reference evidence="5" key="1">
    <citation type="journal article" date="2019" name="Int. J. Syst. Evol. Microbiol.">
        <title>The Global Catalogue of Microorganisms (GCM) 10K type strain sequencing project: providing services to taxonomists for standard genome sequencing and annotation.</title>
        <authorList>
            <consortium name="The Broad Institute Genomics Platform"/>
            <consortium name="The Broad Institute Genome Sequencing Center for Infectious Disease"/>
            <person name="Wu L."/>
            <person name="Ma J."/>
        </authorList>
    </citation>
    <scope>NUCLEOTIDE SEQUENCE [LARGE SCALE GENOMIC DNA]</scope>
    <source>
        <strain evidence="5">KCTC 62195</strain>
    </source>
</reference>
<dbReference type="EMBL" id="JBHRSJ010000017">
    <property type="protein sequence ID" value="MFC2972575.1"/>
    <property type="molecule type" value="Genomic_DNA"/>
</dbReference>
<protein>
    <submittedName>
        <fullName evidence="4">Acyl carrier protein</fullName>
    </submittedName>
</protein>
<proteinExistence type="predicted"/>
<accession>A0ABV7ATG2</accession>
<dbReference type="PROSITE" id="PS50075">
    <property type="entry name" value="CARRIER"/>
    <property type="match status" value="1"/>
</dbReference>
<keyword evidence="5" id="KW-1185">Reference proteome</keyword>
<dbReference type="InterPro" id="IPR036736">
    <property type="entry name" value="ACP-like_sf"/>
</dbReference>
<evidence type="ECO:0000313" key="5">
    <source>
        <dbReference type="Proteomes" id="UP001595457"/>
    </source>
</evidence>
<feature type="domain" description="Carrier" evidence="3">
    <location>
        <begin position="1"/>
        <end position="78"/>
    </location>
</feature>
<keyword evidence="1" id="KW-0596">Phosphopantetheine</keyword>
<dbReference type="Proteomes" id="UP001595457">
    <property type="component" value="Unassembled WGS sequence"/>
</dbReference>
<dbReference type="Pfam" id="PF00550">
    <property type="entry name" value="PP-binding"/>
    <property type="match status" value="1"/>
</dbReference>
<dbReference type="InterPro" id="IPR006162">
    <property type="entry name" value="Ppantetheine_attach_site"/>
</dbReference>
<gene>
    <name evidence="4" type="ORF">ACFOJE_10180</name>
</gene>
<comment type="caution">
    <text evidence="4">The sequence shown here is derived from an EMBL/GenBank/DDBJ whole genome shotgun (WGS) entry which is preliminary data.</text>
</comment>
<evidence type="ECO:0000256" key="1">
    <source>
        <dbReference type="ARBA" id="ARBA00022450"/>
    </source>
</evidence>
<dbReference type="PROSITE" id="PS00012">
    <property type="entry name" value="PHOSPHOPANTETHEINE"/>
    <property type="match status" value="1"/>
</dbReference>
<organism evidence="4 5">
    <name type="scientific">Azotobacter bryophylli</name>
    <dbReference type="NCBI Taxonomy" id="1986537"/>
    <lineage>
        <taxon>Bacteria</taxon>
        <taxon>Pseudomonadati</taxon>
        <taxon>Pseudomonadota</taxon>
        <taxon>Gammaproteobacteria</taxon>
        <taxon>Pseudomonadales</taxon>
        <taxon>Pseudomonadaceae</taxon>
        <taxon>Azotobacter</taxon>
    </lineage>
</organism>
<evidence type="ECO:0000256" key="2">
    <source>
        <dbReference type="ARBA" id="ARBA00022553"/>
    </source>
</evidence>
<name>A0ABV7ATG2_9GAMM</name>